<evidence type="ECO:0000256" key="2">
    <source>
        <dbReference type="ARBA" id="ARBA00009263"/>
    </source>
</evidence>
<keyword evidence="5" id="KW-1133">Transmembrane helix</keyword>
<evidence type="ECO:0000256" key="5">
    <source>
        <dbReference type="SAM" id="Phobius"/>
    </source>
</evidence>
<dbReference type="EC" id="4.2.1.47" evidence="3"/>
<dbReference type="GO" id="GO:0042351">
    <property type="term" value="P:'de novo' GDP-L-fucose biosynthetic process"/>
    <property type="evidence" value="ECO:0007669"/>
    <property type="project" value="TreeGrafter"/>
</dbReference>
<keyword evidence="4" id="KW-0456">Lyase</keyword>
<dbReference type="GO" id="GO:0008446">
    <property type="term" value="F:GDP-mannose 4,6-dehydratase activity"/>
    <property type="evidence" value="ECO:0007669"/>
    <property type="project" value="UniProtKB-EC"/>
</dbReference>
<accession>X1AAE7</accession>
<dbReference type="Gene3D" id="3.90.25.10">
    <property type="entry name" value="UDP-galactose 4-epimerase, domain 1"/>
    <property type="match status" value="1"/>
</dbReference>
<comment type="cofactor">
    <cofactor evidence="1">
        <name>NADP(+)</name>
        <dbReference type="ChEBI" id="CHEBI:58349"/>
    </cofactor>
</comment>
<proteinExistence type="inferred from homology"/>
<dbReference type="SUPFAM" id="SSF51735">
    <property type="entry name" value="NAD(P)-binding Rossmann-fold domains"/>
    <property type="match status" value="1"/>
</dbReference>
<evidence type="ECO:0000259" key="6">
    <source>
        <dbReference type="Pfam" id="PF16363"/>
    </source>
</evidence>
<dbReference type="PANTHER" id="PTHR43715">
    <property type="entry name" value="GDP-MANNOSE 4,6-DEHYDRATASE"/>
    <property type="match status" value="1"/>
</dbReference>
<keyword evidence="5" id="KW-0812">Transmembrane</keyword>
<dbReference type="EMBL" id="BART01001480">
    <property type="protein sequence ID" value="GAG69668.1"/>
    <property type="molecule type" value="Genomic_DNA"/>
</dbReference>
<evidence type="ECO:0000313" key="7">
    <source>
        <dbReference type="EMBL" id="GAG69668.1"/>
    </source>
</evidence>
<reference evidence="7" key="1">
    <citation type="journal article" date="2014" name="Front. Microbiol.">
        <title>High frequency of phylogenetically diverse reductive dehalogenase-homologous genes in deep subseafloor sedimentary metagenomes.</title>
        <authorList>
            <person name="Kawai M."/>
            <person name="Futagami T."/>
            <person name="Toyoda A."/>
            <person name="Takaki Y."/>
            <person name="Nishi S."/>
            <person name="Hori S."/>
            <person name="Arai W."/>
            <person name="Tsubouchi T."/>
            <person name="Morono Y."/>
            <person name="Uchiyama I."/>
            <person name="Ito T."/>
            <person name="Fujiyama A."/>
            <person name="Inagaki F."/>
            <person name="Takami H."/>
        </authorList>
    </citation>
    <scope>NUCLEOTIDE SEQUENCE</scope>
    <source>
        <strain evidence="7">Expedition CK06-06</strain>
    </source>
</reference>
<dbReference type="InterPro" id="IPR006368">
    <property type="entry name" value="GDP_Man_deHydtase"/>
</dbReference>
<feature type="domain" description="NAD(P)-binding" evidence="6">
    <location>
        <begin position="1"/>
        <end position="78"/>
    </location>
</feature>
<dbReference type="PANTHER" id="PTHR43715:SF1">
    <property type="entry name" value="GDP-MANNOSE 4,6 DEHYDRATASE"/>
    <property type="match status" value="1"/>
</dbReference>
<dbReference type="InterPro" id="IPR036291">
    <property type="entry name" value="NAD(P)-bd_dom_sf"/>
</dbReference>
<evidence type="ECO:0000256" key="3">
    <source>
        <dbReference type="ARBA" id="ARBA00011989"/>
    </source>
</evidence>
<dbReference type="Pfam" id="PF16363">
    <property type="entry name" value="GDP_Man_Dehyd"/>
    <property type="match status" value="1"/>
</dbReference>
<dbReference type="InterPro" id="IPR016040">
    <property type="entry name" value="NAD(P)-bd_dom"/>
</dbReference>
<keyword evidence="5" id="KW-0472">Membrane</keyword>
<evidence type="ECO:0000256" key="4">
    <source>
        <dbReference type="ARBA" id="ARBA00023239"/>
    </source>
</evidence>
<feature type="transmembrane region" description="Helical" evidence="5">
    <location>
        <begin position="115"/>
        <end position="135"/>
    </location>
</feature>
<dbReference type="Gene3D" id="3.40.50.720">
    <property type="entry name" value="NAD(P)-binding Rossmann-like Domain"/>
    <property type="match status" value="1"/>
</dbReference>
<dbReference type="AlphaFoldDB" id="X1AAE7"/>
<gene>
    <name evidence="7" type="ORF">S01H4_05192</name>
</gene>
<feature type="transmembrane region" description="Helical" evidence="5">
    <location>
        <begin position="82"/>
        <end position="103"/>
    </location>
</feature>
<evidence type="ECO:0000256" key="1">
    <source>
        <dbReference type="ARBA" id="ARBA00001937"/>
    </source>
</evidence>
<protein>
    <recommendedName>
        <fullName evidence="3">GDP-mannose 4,6-dehydratase</fullName>
        <ecNumber evidence="3">4.2.1.47</ecNumber>
    </recommendedName>
</protein>
<sequence>MRLMLQRGTPQDFVIGTGETHSVREFCELAFSHVGLDYEEYVIQDPRFYRPAEVDLLVADPGEADEELGWQPKIGFMDIQGWSSFFVVLLLAGGIMLGGWVAVKADKSFELPRWLGWLIIGAAVVRLLAGVIWYTGLPNWGYGSPVEQAGYIMADAHLRDISAWELSQAGPFLGWDQVKFP</sequence>
<comment type="similarity">
    <text evidence="2">Belongs to the NAD(P)-dependent epimerase/dehydratase family. GDP-mannose 4,6-dehydratase subfamily.</text>
</comment>
<comment type="caution">
    <text evidence="7">The sequence shown here is derived from an EMBL/GenBank/DDBJ whole genome shotgun (WGS) entry which is preliminary data.</text>
</comment>
<organism evidence="7">
    <name type="scientific">marine sediment metagenome</name>
    <dbReference type="NCBI Taxonomy" id="412755"/>
    <lineage>
        <taxon>unclassified sequences</taxon>
        <taxon>metagenomes</taxon>
        <taxon>ecological metagenomes</taxon>
    </lineage>
</organism>
<name>X1AAE7_9ZZZZ</name>